<sequence length="77" mass="8078">MSPSSTPSRPTTARDDTATDVPSVRFNDAAGATRREARPGIVVADDDAGSATATDIREAAHGWLAADQDLHWRAMAA</sequence>
<accession>A0A179S0J9</accession>
<reference evidence="2 3" key="1">
    <citation type="submission" date="2016-04" db="EMBL/GenBank/DDBJ databases">
        <authorList>
            <person name="Evans L.H."/>
            <person name="Alamgir A."/>
            <person name="Owens N."/>
            <person name="Weber N.D."/>
            <person name="Virtaneva K."/>
            <person name="Barbian K."/>
            <person name="Babar A."/>
            <person name="Rosenke K."/>
        </authorList>
    </citation>
    <scope>NUCLEOTIDE SEQUENCE [LARGE SCALE GENOMIC DNA]</scope>
    <source>
        <strain evidence="2 3">PMB02</strain>
    </source>
</reference>
<comment type="caution">
    <text evidence="2">The sequence shown here is derived from an EMBL/GenBank/DDBJ whole genome shotgun (WGS) entry which is preliminary data.</text>
</comment>
<dbReference type="STRING" id="427683.A5481_25790"/>
<dbReference type="AlphaFoldDB" id="A0A179S0J9"/>
<evidence type="ECO:0000313" key="3">
    <source>
        <dbReference type="Proteomes" id="UP000078316"/>
    </source>
</evidence>
<feature type="region of interest" description="Disordered" evidence="1">
    <location>
        <begin position="1"/>
        <end position="48"/>
    </location>
</feature>
<evidence type="ECO:0000256" key="1">
    <source>
        <dbReference type="SAM" id="MobiDB-lite"/>
    </source>
</evidence>
<evidence type="ECO:0000313" key="2">
    <source>
        <dbReference type="EMBL" id="OAS18752.1"/>
    </source>
</evidence>
<feature type="compositionally biased region" description="Low complexity" evidence="1">
    <location>
        <begin position="1"/>
        <end position="11"/>
    </location>
</feature>
<dbReference type="Proteomes" id="UP000078316">
    <property type="component" value="Unassembled WGS sequence"/>
</dbReference>
<dbReference type="RefSeq" id="WP_048435989.1">
    <property type="nucleotide sequence ID" value="NZ_LWHQ01000058.1"/>
</dbReference>
<name>A0A179S0J9_9HYPH</name>
<gene>
    <name evidence="2" type="ORF">A5481_25790</name>
</gene>
<dbReference type="EMBL" id="LWHQ01000058">
    <property type="protein sequence ID" value="OAS18752.1"/>
    <property type="molecule type" value="Genomic_DNA"/>
</dbReference>
<protein>
    <submittedName>
        <fullName evidence="2">Uncharacterized protein</fullName>
    </submittedName>
</protein>
<organism evidence="2 3">
    <name type="scientific">Methylobacterium platani</name>
    <dbReference type="NCBI Taxonomy" id="427683"/>
    <lineage>
        <taxon>Bacteria</taxon>
        <taxon>Pseudomonadati</taxon>
        <taxon>Pseudomonadota</taxon>
        <taxon>Alphaproteobacteria</taxon>
        <taxon>Hyphomicrobiales</taxon>
        <taxon>Methylobacteriaceae</taxon>
        <taxon>Methylobacterium</taxon>
    </lineage>
</organism>
<proteinExistence type="predicted"/>